<evidence type="ECO:0000256" key="5">
    <source>
        <dbReference type="ARBA" id="ARBA00022842"/>
    </source>
</evidence>
<dbReference type="InterPro" id="IPR000092">
    <property type="entry name" value="Polyprenyl_synt"/>
</dbReference>
<evidence type="ECO:0000313" key="8">
    <source>
        <dbReference type="Proteomes" id="UP001501074"/>
    </source>
</evidence>
<dbReference type="CDD" id="cd00685">
    <property type="entry name" value="Trans_IPPS_HT"/>
    <property type="match status" value="1"/>
</dbReference>
<comment type="similarity">
    <text evidence="2 6">Belongs to the FPP/GGPP synthase family.</text>
</comment>
<proteinExistence type="inferred from homology"/>
<evidence type="ECO:0000256" key="2">
    <source>
        <dbReference type="ARBA" id="ARBA00006706"/>
    </source>
</evidence>
<protein>
    <submittedName>
        <fullName evidence="7">Polyprenyl synthetase family protein</fullName>
    </submittedName>
</protein>
<keyword evidence="5" id="KW-0460">Magnesium</keyword>
<dbReference type="Gene3D" id="1.10.600.10">
    <property type="entry name" value="Farnesyl Diphosphate Synthase"/>
    <property type="match status" value="1"/>
</dbReference>
<accession>A0ABP7A790</accession>
<name>A0ABP7A790_9ACTN</name>
<dbReference type="RefSeq" id="WP_231484772.1">
    <property type="nucleotide sequence ID" value="NZ_BAAAZO010000009.1"/>
</dbReference>
<dbReference type="SFLD" id="SFLDS00005">
    <property type="entry name" value="Isoprenoid_Synthase_Type_I"/>
    <property type="match status" value="1"/>
</dbReference>
<dbReference type="PANTHER" id="PTHR12001">
    <property type="entry name" value="GERANYLGERANYL PYROPHOSPHATE SYNTHASE"/>
    <property type="match status" value="1"/>
</dbReference>
<dbReference type="SUPFAM" id="SSF48576">
    <property type="entry name" value="Terpenoid synthases"/>
    <property type="match status" value="1"/>
</dbReference>
<reference evidence="8" key="1">
    <citation type="journal article" date="2019" name="Int. J. Syst. Evol. Microbiol.">
        <title>The Global Catalogue of Microorganisms (GCM) 10K type strain sequencing project: providing services to taxonomists for standard genome sequencing and annotation.</title>
        <authorList>
            <consortium name="The Broad Institute Genomics Platform"/>
            <consortium name="The Broad Institute Genome Sequencing Center for Infectious Disease"/>
            <person name="Wu L."/>
            <person name="Ma J."/>
        </authorList>
    </citation>
    <scope>NUCLEOTIDE SEQUENCE [LARGE SCALE GENOMIC DNA]</scope>
    <source>
        <strain evidence="8">JCM 16902</strain>
    </source>
</reference>
<dbReference type="SFLD" id="SFLDG01017">
    <property type="entry name" value="Polyprenyl_Transferase_Like"/>
    <property type="match status" value="1"/>
</dbReference>
<evidence type="ECO:0000256" key="3">
    <source>
        <dbReference type="ARBA" id="ARBA00022679"/>
    </source>
</evidence>
<organism evidence="7 8">
    <name type="scientific">Kineosporia mesophila</name>
    <dbReference type="NCBI Taxonomy" id="566012"/>
    <lineage>
        <taxon>Bacteria</taxon>
        <taxon>Bacillati</taxon>
        <taxon>Actinomycetota</taxon>
        <taxon>Actinomycetes</taxon>
        <taxon>Kineosporiales</taxon>
        <taxon>Kineosporiaceae</taxon>
        <taxon>Kineosporia</taxon>
    </lineage>
</organism>
<dbReference type="Proteomes" id="UP001501074">
    <property type="component" value="Unassembled WGS sequence"/>
</dbReference>
<keyword evidence="8" id="KW-1185">Reference proteome</keyword>
<dbReference type="PANTHER" id="PTHR12001:SF85">
    <property type="entry name" value="SHORT CHAIN ISOPRENYL DIPHOSPHATE SYNTHASE"/>
    <property type="match status" value="1"/>
</dbReference>
<keyword evidence="3 6" id="KW-0808">Transferase</keyword>
<dbReference type="Pfam" id="PF00348">
    <property type="entry name" value="polyprenyl_synt"/>
    <property type="match status" value="1"/>
</dbReference>
<evidence type="ECO:0000313" key="7">
    <source>
        <dbReference type="EMBL" id="GAA3626254.1"/>
    </source>
</evidence>
<evidence type="ECO:0000256" key="6">
    <source>
        <dbReference type="RuleBase" id="RU004466"/>
    </source>
</evidence>
<dbReference type="EMBL" id="BAAAZO010000009">
    <property type="protein sequence ID" value="GAA3626254.1"/>
    <property type="molecule type" value="Genomic_DNA"/>
</dbReference>
<dbReference type="InterPro" id="IPR033749">
    <property type="entry name" value="Polyprenyl_synt_CS"/>
</dbReference>
<evidence type="ECO:0000256" key="4">
    <source>
        <dbReference type="ARBA" id="ARBA00022723"/>
    </source>
</evidence>
<evidence type="ECO:0000256" key="1">
    <source>
        <dbReference type="ARBA" id="ARBA00001946"/>
    </source>
</evidence>
<comment type="caution">
    <text evidence="7">The sequence shown here is derived from an EMBL/GenBank/DDBJ whole genome shotgun (WGS) entry which is preliminary data.</text>
</comment>
<dbReference type="InterPro" id="IPR008949">
    <property type="entry name" value="Isoprenoid_synthase_dom_sf"/>
</dbReference>
<dbReference type="PROSITE" id="PS00723">
    <property type="entry name" value="POLYPRENYL_SYNTHASE_1"/>
    <property type="match status" value="1"/>
</dbReference>
<sequence length="367" mass="39063">MTSLAPSAGSHPLQAEHLRERVDTALQDFLARRSLELAEVSPECVEITDTVSVMTSAGKRLRPAFLYWGWRGAGGENCEAAVKAAAALELFQAAALIHDDLIDASDLRRGMPAVHKRFEGRHREQGWNGASEAFGLAGAVLAGDLCLVWTEELFSASGLSAEQLLRARPMFDTMRTELLGGQYLDVLSQVLPEKDPAVMAERALRVIRFKSAKYSVEHPLLIGASAAGADDKLLAVYSEFGLALGEAFQLRDDVLGVFGDPATTGKPAGDDLREGKRTVLVARTLQNSTPTQAATVHRLLGDPALDAAGVETLRQIIVETGAVTQIEQMIASSTTRAESALAGADLAEGPARDVLAGLVVAATARKQ</sequence>
<dbReference type="PROSITE" id="PS00444">
    <property type="entry name" value="POLYPRENYL_SYNTHASE_2"/>
    <property type="match status" value="1"/>
</dbReference>
<keyword evidence="4" id="KW-0479">Metal-binding</keyword>
<comment type="cofactor">
    <cofactor evidence="1">
        <name>Mg(2+)</name>
        <dbReference type="ChEBI" id="CHEBI:18420"/>
    </cofactor>
</comment>
<gene>
    <name evidence="7" type="ORF">GCM10022223_49390</name>
</gene>